<sequence>MLITVNALTVFMAYSGQTVFQQHNVAIKIEI</sequence>
<dbReference type="AlphaFoldDB" id="A0A645D7F1"/>
<proteinExistence type="predicted"/>
<dbReference type="EMBL" id="VSSQ01033066">
    <property type="protein sequence ID" value="MPM84552.1"/>
    <property type="molecule type" value="Genomic_DNA"/>
</dbReference>
<comment type="caution">
    <text evidence="1">The sequence shown here is derived from an EMBL/GenBank/DDBJ whole genome shotgun (WGS) entry which is preliminary data.</text>
</comment>
<reference evidence="1" key="1">
    <citation type="submission" date="2019-08" db="EMBL/GenBank/DDBJ databases">
        <authorList>
            <person name="Kucharzyk K."/>
            <person name="Murdoch R.W."/>
            <person name="Higgins S."/>
            <person name="Loffler F."/>
        </authorList>
    </citation>
    <scope>NUCLEOTIDE SEQUENCE</scope>
</reference>
<protein>
    <submittedName>
        <fullName evidence="1">Uncharacterized protein</fullName>
    </submittedName>
</protein>
<accession>A0A645D7F1</accession>
<name>A0A645D7F1_9ZZZZ</name>
<evidence type="ECO:0000313" key="1">
    <source>
        <dbReference type="EMBL" id="MPM84552.1"/>
    </source>
</evidence>
<gene>
    <name evidence="1" type="ORF">SDC9_131625</name>
</gene>
<organism evidence="1">
    <name type="scientific">bioreactor metagenome</name>
    <dbReference type="NCBI Taxonomy" id="1076179"/>
    <lineage>
        <taxon>unclassified sequences</taxon>
        <taxon>metagenomes</taxon>
        <taxon>ecological metagenomes</taxon>
    </lineage>
</organism>